<name>A0ABY7HH92_9BACT</name>
<feature type="compositionally biased region" description="Low complexity" evidence="1">
    <location>
        <begin position="226"/>
        <end position="235"/>
    </location>
</feature>
<keyword evidence="3" id="KW-1185">Reference proteome</keyword>
<organism evidence="2 3">
    <name type="scientific">Nannocystis punicea</name>
    <dbReference type="NCBI Taxonomy" id="2995304"/>
    <lineage>
        <taxon>Bacteria</taxon>
        <taxon>Pseudomonadati</taxon>
        <taxon>Myxococcota</taxon>
        <taxon>Polyangia</taxon>
        <taxon>Nannocystales</taxon>
        <taxon>Nannocystaceae</taxon>
        <taxon>Nannocystis</taxon>
    </lineage>
</organism>
<evidence type="ECO:0000313" key="3">
    <source>
        <dbReference type="Proteomes" id="UP001164459"/>
    </source>
</evidence>
<reference evidence="2" key="1">
    <citation type="submission" date="2022-11" db="EMBL/GenBank/DDBJ databases">
        <title>Minimal conservation of predation-associated metabolite biosynthetic gene clusters underscores biosynthetic potential of Myxococcota including descriptions for ten novel species: Archangium lansinium sp. nov., Myxococcus landrumus sp. nov., Nannocystis bai.</title>
        <authorList>
            <person name="Ahearne A."/>
            <person name="Stevens C."/>
            <person name="Dowd S."/>
        </authorList>
    </citation>
    <scope>NUCLEOTIDE SEQUENCE</scope>
    <source>
        <strain evidence="2">Fl3</strain>
    </source>
</reference>
<feature type="region of interest" description="Disordered" evidence="1">
    <location>
        <begin position="364"/>
        <end position="388"/>
    </location>
</feature>
<dbReference type="EMBL" id="CP114040">
    <property type="protein sequence ID" value="WAS98683.1"/>
    <property type="molecule type" value="Genomic_DNA"/>
</dbReference>
<accession>A0ABY7HH92</accession>
<evidence type="ECO:0008006" key="4">
    <source>
        <dbReference type="Google" id="ProtNLM"/>
    </source>
</evidence>
<evidence type="ECO:0000313" key="2">
    <source>
        <dbReference type="EMBL" id="WAS98683.1"/>
    </source>
</evidence>
<gene>
    <name evidence="2" type="ORF">O0S08_21325</name>
</gene>
<protein>
    <recommendedName>
        <fullName evidence="4">DNA-directed RNA polymerase specialized sigma subunit, sigma24 family</fullName>
    </recommendedName>
</protein>
<feature type="region of interest" description="Disordered" evidence="1">
    <location>
        <begin position="226"/>
        <end position="300"/>
    </location>
</feature>
<evidence type="ECO:0000256" key="1">
    <source>
        <dbReference type="SAM" id="MobiDB-lite"/>
    </source>
</evidence>
<proteinExistence type="predicted"/>
<dbReference type="RefSeq" id="WP_269041041.1">
    <property type="nucleotide sequence ID" value="NZ_CP114040.1"/>
</dbReference>
<feature type="compositionally biased region" description="Basic and acidic residues" evidence="1">
    <location>
        <begin position="288"/>
        <end position="299"/>
    </location>
</feature>
<dbReference type="Proteomes" id="UP001164459">
    <property type="component" value="Chromosome"/>
</dbReference>
<sequence>MASGPDPGRAPPGSTDALRRLHDRHAERLRTAARWLGIDDHDRDAAVTWCFRTVAAAVPEDSATGWAALMRALARARASEVPPGPRATGEAALLGFLARRTADERAVFALAELGGFDAIQLAQAIGAPPAAGQALIVGLRRAFAADPAVAAAGGPAPVLAECLMVDRAPPGWRAQALAELLGMSEEAGEPGIPRAAIAAVAILAVAVLVALRPRAPVPAPEPALAPAAAATASERPPLHEAAVPTPAPTIEAPPLIGEPKDMVKGTGSGRHVVVRKRGGRGPSGGVNAKKEAQARREAEAAANDPGNVIVELEMLGAARKALKSSPAQALAYADQHARDYPHSQMAELRAEVRVRALCALGRASEARAEAQRRPSTKVQAALREGCGG</sequence>